<dbReference type="GO" id="GO:0008379">
    <property type="term" value="F:thioredoxin peroxidase activity"/>
    <property type="evidence" value="ECO:0007669"/>
    <property type="project" value="TreeGrafter"/>
</dbReference>
<dbReference type="GO" id="GO:0034599">
    <property type="term" value="P:cellular response to oxidative stress"/>
    <property type="evidence" value="ECO:0007669"/>
    <property type="project" value="TreeGrafter"/>
</dbReference>
<evidence type="ECO:0000256" key="10">
    <source>
        <dbReference type="ARBA" id="ARBA00032824"/>
    </source>
</evidence>
<evidence type="ECO:0000256" key="5">
    <source>
        <dbReference type="ARBA" id="ARBA00022862"/>
    </source>
</evidence>
<dbReference type="EC" id="1.11.1.24" evidence="3"/>
<keyword evidence="9" id="KW-0676">Redox-active center</keyword>
<proteinExistence type="inferred from homology"/>
<feature type="domain" description="Thioredoxin" evidence="15">
    <location>
        <begin position="113"/>
        <end position="259"/>
    </location>
</feature>
<accession>A0A8I2YGK1</accession>
<gene>
    <name evidence="16" type="ORF">JVT61DRAFT_10623</name>
</gene>
<dbReference type="Pfam" id="PF00578">
    <property type="entry name" value="AhpC-TSA"/>
    <property type="match status" value="1"/>
</dbReference>
<keyword evidence="6" id="KW-0560">Oxidoreductase</keyword>
<dbReference type="Proteomes" id="UP000683000">
    <property type="component" value="Unassembled WGS sequence"/>
</dbReference>
<evidence type="ECO:0000313" key="17">
    <source>
        <dbReference type="Proteomes" id="UP000683000"/>
    </source>
</evidence>
<reference evidence="16" key="1">
    <citation type="submission" date="2021-03" db="EMBL/GenBank/DDBJ databases">
        <title>Evolutionary innovations through gain and loss of genes in the ectomycorrhizal Boletales.</title>
        <authorList>
            <person name="Wu G."/>
            <person name="Miyauchi S."/>
            <person name="Morin E."/>
            <person name="Yang Z.-L."/>
            <person name="Xu J."/>
            <person name="Martin F.M."/>
        </authorList>
    </citation>
    <scope>NUCLEOTIDE SEQUENCE</scope>
    <source>
        <strain evidence="16">BR01</strain>
    </source>
</reference>
<comment type="similarity">
    <text evidence="11">Belongs to the peroxiredoxin family. BCP/PrxQ subfamily.</text>
</comment>
<evidence type="ECO:0000256" key="14">
    <source>
        <dbReference type="SAM" id="MobiDB-lite"/>
    </source>
</evidence>
<evidence type="ECO:0000256" key="13">
    <source>
        <dbReference type="ARBA" id="ARBA00077538"/>
    </source>
</evidence>
<keyword evidence="5" id="KW-0049">Antioxidant</keyword>
<dbReference type="InterPro" id="IPR036249">
    <property type="entry name" value="Thioredoxin-like_sf"/>
</dbReference>
<dbReference type="PANTHER" id="PTHR42801:SF23">
    <property type="entry name" value="PEROXIREDOXIN DOT5"/>
    <property type="match status" value="1"/>
</dbReference>
<dbReference type="OrthoDB" id="338622at2759"/>
<evidence type="ECO:0000256" key="12">
    <source>
        <dbReference type="ARBA" id="ARBA00049091"/>
    </source>
</evidence>
<dbReference type="PANTHER" id="PTHR42801">
    <property type="entry name" value="THIOREDOXIN-DEPENDENT PEROXIDE REDUCTASE"/>
    <property type="match status" value="1"/>
</dbReference>
<evidence type="ECO:0000256" key="8">
    <source>
        <dbReference type="ARBA" id="ARBA00023242"/>
    </source>
</evidence>
<dbReference type="GO" id="GO:0005737">
    <property type="term" value="C:cytoplasm"/>
    <property type="evidence" value="ECO:0007669"/>
    <property type="project" value="TreeGrafter"/>
</dbReference>
<feature type="compositionally biased region" description="Basic and acidic residues" evidence="14">
    <location>
        <begin position="54"/>
        <end position="76"/>
    </location>
</feature>
<keyword evidence="8" id="KW-0539">Nucleus</keyword>
<dbReference type="GO" id="GO:0045454">
    <property type="term" value="P:cell redox homeostasis"/>
    <property type="evidence" value="ECO:0007669"/>
    <property type="project" value="TreeGrafter"/>
</dbReference>
<dbReference type="CDD" id="cd03017">
    <property type="entry name" value="PRX_BCP"/>
    <property type="match status" value="1"/>
</dbReference>
<evidence type="ECO:0000256" key="7">
    <source>
        <dbReference type="ARBA" id="ARBA00023157"/>
    </source>
</evidence>
<comment type="subunit">
    <text evidence="2">Monomer.</text>
</comment>
<dbReference type="GO" id="GO:0005634">
    <property type="term" value="C:nucleus"/>
    <property type="evidence" value="ECO:0007669"/>
    <property type="project" value="UniProtKB-SubCell"/>
</dbReference>
<feature type="compositionally biased region" description="Polar residues" evidence="14">
    <location>
        <begin position="35"/>
        <end position="47"/>
    </location>
</feature>
<dbReference type="PROSITE" id="PS51352">
    <property type="entry name" value="THIOREDOXIN_2"/>
    <property type="match status" value="1"/>
</dbReference>
<feature type="compositionally biased region" description="Low complexity" evidence="14">
    <location>
        <begin position="96"/>
        <end position="109"/>
    </location>
</feature>
<dbReference type="InterPro" id="IPR013766">
    <property type="entry name" value="Thioredoxin_domain"/>
</dbReference>
<name>A0A8I2YGK1_9AGAM</name>
<evidence type="ECO:0000256" key="2">
    <source>
        <dbReference type="ARBA" id="ARBA00011245"/>
    </source>
</evidence>
<feature type="region of interest" description="Disordered" evidence="14">
    <location>
        <begin position="1"/>
        <end position="115"/>
    </location>
</feature>
<keyword evidence="7" id="KW-1015">Disulfide bond</keyword>
<dbReference type="InterPro" id="IPR050924">
    <property type="entry name" value="Peroxiredoxin_BCP/PrxQ"/>
</dbReference>
<comment type="subcellular location">
    <subcellularLocation>
        <location evidence="1">Nucleus</location>
    </subcellularLocation>
</comment>
<protein>
    <recommendedName>
        <fullName evidence="3">thioredoxin-dependent peroxiredoxin</fullName>
        <ecNumber evidence="3">1.11.1.24</ecNumber>
    </recommendedName>
    <alternativeName>
        <fullName evidence="13">Nuclear thiol peroxidase</fullName>
    </alternativeName>
    <alternativeName>
        <fullName evidence="10">Thioredoxin peroxidase</fullName>
    </alternativeName>
</protein>
<evidence type="ECO:0000256" key="1">
    <source>
        <dbReference type="ARBA" id="ARBA00004123"/>
    </source>
</evidence>
<dbReference type="InterPro" id="IPR000866">
    <property type="entry name" value="AhpC/TSA"/>
</dbReference>
<evidence type="ECO:0000259" key="15">
    <source>
        <dbReference type="PROSITE" id="PS51352"/>
    </source>
</evidence>
<dbReference type="Gene3D" id="3.40.30.10">
    <property type="entry name" value="Glutaredoxin"/>
    <property type="match status" value="1"/>
</dbReference>
<comment type="caution">
    <text evidence="16">The sequence shown here is derived from an EMBL/GenBank/DDBJ whole genome shotgun (WGS) entry which is preliminary data.</text>
</comment>
<dbReference type="SUPFAM" id="SSF52833">
    <property type="entry name" value="Thioredoxin-like"/>
    <property type="match status" value="1"/>
</dbReference>
<dbReference type="EMBL" id="JAGFBS010000040">
    <property type="protein sequence ID" value="KAG6371083.1"/>
    <property type="molecule type" value="Genomic_DNA"/>
</dbReference>
<dbReference type="AlphaFoldDB" id="A0A8I2YGK1"/>
<keyword evidence="17" id="KW-1185">Reference proteome</keyword>
<evidence type="ECO:0000256" key="4">
    <source>
        <dbReference type="ARBA" id="ARBA00022559"/>
    </source>
</evidence>
<organism evidence="16 17">
    <name type="scientific">Boletus reticuloceps</name>
    <dbReference type="NCBI Taxonomy" id="495285"/>
    <lineage>
        <taxon>Eukaryota</taxon>
        <taxon>Fungi</taxon>
        <taxon>Dikarya</taxon>
        <taxon>Basidiomycota</taxon>
        <taxon>Agaricomycotina</taxon>
        <taxon>Agaricomycetes</taxon>
        <taxon>Agaricomycetidae</taxon>
        <taxon>Boletales</taxon>
        <taxon>Boletineae</taxon>
        <taxon>Boletaceae</taxon>
        <taxon>Boletoideae</taxon>
        <taxon>Boletus</taxon>
    </lineage>
</organism>
<evidence type="ECO:0000313" key="16">
    <source>
        <dbReference type="EMBL" id="KAG6371083.1"/>
    </source>
</evidence>
<dbReference type="FunFam" id="3.40.30.10:FF:000157">
    <property type="entry name" value="DOT5p Nuclear thiol peroxidase"/>
    <property type="match status" value="1"/>
</dbReference>
<evidence type="ECO:0000256" key="3">
    <source>
        <dbReference type="ARBA" id="ARBA00013017"/>
    </source>
</evidence>
<keyword evidence="4" id="KW-0575">Peroxidase</keyword>
<evidence type="ECO:0000256" key="11">
    <source>
        <dbReference type="ARBA" id="ARBA00038489"/>
    </source>
</evidence>
<evidence type="ECO:0000256" key="9">
    <source>
        <dbReference type="ARBA" id="ARBA00023284"/>
    </source>
</evidence>
<sequence length="259" mass="27619">MAESSTETAPRRSSRISAQARPEAPTKRARKGASATANGVAKSTKTGSTRKRALKEGKEGNQDVDVDAEREQDAKKAKLPSPEETQDAADMAVDEPSAPAAPSTPSDAPKNAIDVGDTLPSLVLKNEKGEDVDTPSLTAEKGVVLFLVPKADTPGCTTQACGFRDVWEEFEALDYGVYCLSADSPTAQTKWQTKKLLPYPLLSDPQRTLISALGAADGNKTKRSHFVFEKGGKLLDKKIPVKPADSPRLALEFINGLAN</sequence>
<comment type="catalytic activity">
    <reaction evidence="12">
        <text>a hydroperoxide + [thioredoxin]-dithiol = an alcohol + [thioredoxin]-disulfide + H2O</text>
        <dbReference type="Rhea" id="RHEA:62620"/>
        <dbReference type="Rhea" id="RHEA-COMP:10698"/>
        <dbReference type="Rhea" id="RHEA-COMP:10700"/>
        <dbReference type="ChEBI" id="CHEBI:15377"/>
        <dbReference type="ChEBI" id="CHEBI:29950"/>
        <dbReference type="ChEBI" id="CHEBI:30879"/>
        <dbReference type="ChEBI" id="CHEBI:35924"/>
        <dbReference type="ChEBI" id="CHEBI:50058"/>
        <dbReference type="EC" id="1.11.1.24"/>
    </reaction>
</comment>
<evidence type="ECO:0000256" key="6">
    <source>
        <dbReference type="ARBA" id="ARBA00023002"/>
    </source>
</evidence>